<evidence type="ECO:0000313" key="1">
    <source>
        <dbReference type="EMBL" id="PIR98999.1"/>
    </source>
</evidence>
<protein>
    <submittedName>
        <fullName evidence="1">Uncharacterized protein</fullName>
    </submittedName>
</protein>
<comment type="caution">
    <text evidence="1">The sequence shown here is derived from an EMBL/GenBank/DDBJ whole genome shotgun (WGS) entry which is preliminary data.</text>
</comment>
<dbReference type="Proteomes" id="UP000230796">
    <property type="component" value="Unassembled WGS sequence"/>
</dbReference>
<name>A0A2H0VKX1_9BACT</name>
<evidence type="ECO:0000313" key="2">
    <source>
        <dbReference type="Proteomes" id="UP000230796"/>
    </source>
</evidence>
<sequence>MDTVILKIYGPKKFSFTKKDWFLPEINSRKYHELSPTEQLSNRMYLRRFVLKAPHQSRYTPKIDVLETLDREHKTIVYVLIAEFSVPKLLYGNSLQEVSDKDLGKVVTVFRDVLLRVGIQVENEAVASARVSAVHFCKNVPLPKDIRLQDILAELQRVDISKVFDITTKETKNGGQVLHIYSGTIERVFYDKVKDALRPKVKRKDKGHIDYEREVIEKYHLQNIEVFRYEYRIKKTQTVQRDINLALERKPKTYVAFRDLFTDGLPSKVLLKSWRDMIDSPENQLALIGPVDSFRVLQRIVEGARAQGGAHSMNHALIAYGLTCIIRDHGVKEFRRLIFSHWNGDHPERLNRKLAQASELTKGLPYSNGVAFVDGQIEKYELITRSLLDSCTVQ</sequence>
<dbReference type="EMBL" id="PFAF01000035">
    <property type="protein sequence ID" value="PIR98999.1"/>
    <property type="molecule type" value="Genomic_DNA"/>
</dbReference>
<dbReference type="AlphaFoldDB" id="A0A2H0VKX1"/>
<gene>
    <name evidence="1" type="ORF">COT87_01820</name>
</gene>
<proteinExistence type="predicted"/>
<reference evidence="2" key="1">
    <citation type="submission" date="2017-09" db="EMBL/GenBank/DDBJ databases">
        <title>Depth-based differentiation of microbial function through sediment-hosted aquifers and enrichment of novel symbionts in the deep terrestrial subsurface.</title>
        <authorList>
            <person name="Probst A.J."/>
            <person name="Ladd B."/>
            <person name="Jarett J.K."/>
            <person name="Geller-Mcgrath D.E."/>
            <person name="Sieber C.M.K."/>
            <person name="Emerson J.B."/>
            <person name="Anantharaman K."/>
            <person name="Thomas B.C."/>
            <person name="Malmstrom R."/>
            <person name="Stieglmeier M."/>
            <person name="Klingl A."/>
            <person name="Woyke T."/>
            <person name="Ryan C.M."/>
            <person name="Banfield J.F."/>
        </authorList>
    </citation>
    <scope>NUCLEOTIDE SEQUENCE [LARGE SCALE GENOMIC DNA]</scope>
</reference>
<accession>A0A2H0VKX1</accession>
<organism evidence="1 2">
    <name type="scientific">Candidatus Collierbacteria bacterium CG10_big_fil_rev_8_21_14_0_10_44_9</name>
    <dbReference type="NCBI Taxonomy" id="1974535"/>
    <lineage>
        <taxon>Bacteria</taxon>
        <taxon>Candidatus Collieribacteriota</taxon>
    </lineage>
</organism>